<reference evidence="3" key="1">
    <citation type="submission" date="2023-07" db="EMBL/GenBank/DDBJ databases">
        <title>Conexibacter stalactiti sp. nov., isolated from stalactites in a lava cave and emended description of the genus Conexibacter.</title>
        <authorList>
            <person name="Lee S.D."/>
        </authorList>
    </citation>
    <scope>NUCLEOTIDE SEQUENCE [LARGE SCALE GENOMIC DNA]</scope>
    <source>
        <strain evidence="3">KCTC 39840</strain>
    </source>
</reference>
<dbReference type="Proteomes" id="UP001284601">
    <property type="component" value="Unassembled WGS sequence"/>
</dbReference>
<evidence type="ECO:0000256" key="1">
    <source>
        <dbReference type="SAM" id="Phobius"/>
    </source>
</evidence>
<comment type="caution">
    <text evidence="2">The sequence shown here is derived from an EMBL/GenBank/DDBJ whole genome shotgun (WGS) entry which is preliminary data.</text>
</comment>
<accession>A0ABU4HLX6</accession>
<organism evidence="2 3">
    <name type="scientific">Conexibacter stalactiti</name>
    <dbReference type="NCBI Taxonomy" id="1940611"/>
    <lineage>
        <taxon>Bacteria</taxon>
        <taxon>Bacillati</taxon>
        <taxon>Actinomycetota</taxon>
        <taxon>Thermoleophilia</taxon>
        <taxon>Solirubrobacterales</taxon>
        <taxon>Conexibacteraceae</taxon>
        <taxon>Conexibacter</taxon>
    </lineage>
</organism>
<protein>
    <submittedName>
        <fullName evidence="2">Uncharacterized protein</fullName>
    </submittedName>
</protein>
<keyword evidence="1" id="KW-1133">Transmembrane helix</keyword>
<feature type="transmembrane region" description="Helical" evidence="1">
    <location>
        <begin position="61"/>
        <end position="81"/>
    </location>
</feature>
<dbReference type="EMBL" id="JAWSTH010000015">
    <property type="protein sequence ID" value="MDW5594310.1"/>
    <property type="molecule type" value="Genomic_DNA"/>
</dbReference>
<keyword evidence="3" id="KW-1185">Reference proteome</keyword>
<evidence type="ECO:0000313" key="2">
    <source>
        <dbReference type="EMBL" id="MDW5594310.1"/>
    </source>
</evidence>
<gene>
    <name evidence="2" type="ORF">R7226_08185</name>
</gene>
<dbReference type="RefSeq" id="WP_318596581.1">
    <property type="nucleotide sequence ID" value="NZ_JAWSTH010000015.1"/>
</dbReference>
<sequence length="158" mass="16503">MSAPLAHLYALALRALDAHDRRAHELRARLAPVLAAGAAGLALLAGPAASAVARGGPACGVALIVTVCGAVVTVVAVGRLLSGERSPNALTLADAQRLLHEGDGMTSDARFYEAMIRGMRRLEQRSEREYDRLSRLFTGVMCGILFVLCGLALTALVG</sequence>
<keyword evidence="1" id="KW-0472">Membrane</keyword>
<evidence type="ECO:0000313" key="3">
    <source>
        <dbReference type="Proteomes" id="UP001284601"/>
    </source>
</evidence>
<name>A0ABU4HLX6_9ACTN</name>
<feature type="transmembrane region" description="Helical" evidence="1">
    <location>
        <begin position="136"/>
        <end position="157"/>
    </location>
</feature>
<keyword evidence="1" id="KW-0812">Transmembrane</keyword>
<proteinExistence type="predicted"/>
<feature type="transmembrane region" description="Helical" evidence="1">
    <location>
        <begin position="30"/>
        <end position="49"/>
    </location>
</feature>
<reference evidence="2 3" key="2">
    <citation type="submission" date="2023-10" db="EMBL/GenBank/DDBJ databases">
        <authorList>
            <person name="Han X.F."/>
        </authorList>
    </citation>
    <scope>NUCLEOTIDE SEQUENCE [LARGE SCALE GENOMIC DNA]</scope>
    <source>
        <strain evidence="2 3">KCTC 39840</strain>
    </source>
</reference>